<proteinExistence type="predicted"/>
<organism evidence="1 2">
    <name type="scientific">Multifurca ochricompacta</name>
    <dbReference type="NCBI Taxonomy" id="376703"/>
    <lineage>
        <taxon>Eukaryota</taxon>
        <taxon>Fungi</taxon>
        <taxon>Dikarya</taxon>
        <taxon>Basidiomycota</taxon>
        <taxon>Agaricomycotina</taxon>
        <taxon>Agaricomycetes</taxon>
        <taxon>Russulales</taxon>
        <taxon>Russulaceae</taxon>
        <taxon>Multifurca</taxon>
    </lineage>
</organism>
<name>A0AAD4LUS2_9AGAM</name>
<keyword evidence="2" id="KW-1185">Reference proteome</keyword>
<comment type="caution">
    <text evidence="1">The sequence shown here is derived from an EMBL/GenBank/DDBJ whole genome shotgun (WGS) entry which is preliminary data.</text>
</comment>
<sequence length="284" mass="32302">MGTLTQQPFPELKRVVLSSGSQTSPILPDNFLGGFTPRLRVLILDKITFPGLPKLLLSANGLVKLVLKEISTGGYFSSDAMANCLSGMSKLKYLVIEFQSRTSHPASKNRRSSSLTRTILPAFTVFQFQGTSEYLEDLVARIHAPLLNRLSVRFFDEPPFDIPQLSQFIYLTEKIKIRDYLSLDISLPNCECSLDVSSPDEDVNGWFSLTVPSLPMDRHLSCITQICDQLSLDSHLQALRIYGNWRPFWQDIPEWLDFFRLFPTVCSLTVWTEMWPLSLLFKKS</sequence>
<dbReference type="Proteomes" id="UP001203297">
    <property type="component" value="Unassembled WGS sequence"/>
</dbReference>
<reference evidence="1" key="1">
    <citation type="journal article" date="2022" name="New Phytol.">
        <title>Evolutionary transition to the ectomycorrhizal habit in the genomes of a hyperdiverse lineage of mushroom-forming fungi.</title>
        <authorList>
            <person name="Looney B."/>
            <person name="Miyauchi S."/>
            <person name="Morin E."/>
            <person name="Drula E."/>
            <person name="Courty P.E."/>
            <person name="Kohler A."/>
            <person name="Kuo A."/>
            <person name="LaButti K."/>
            <person name="Pangilinan J."/>
            <person name="Lipzen A."/>
            <person name="Riley R."/>
            <person name="Andreopoulos W."/>
            <person name="He G."/>
            <person name="Johnson J."/>
            <person name="Nolan M."/>
            <person name="Tritt A."/>
            <person name="Barry K.W."/>
            <person name="Grigoriev I.V."/>
            <person name="Nagy L.G."/>
            <person name="Hibbett D."/>
            <person name="Henrissat B."/>
            <person name="Matheny P.B."/>
            <person name="Labbe J."/>
            <person name="Martin F.M."/>
        </authorList>
    </citation>
    <scope>NUCLEOTIDE SEQUENCE</scope>
    <source>
        <strain evidence="1">BPL690</strain>
    </source>
</reference>
<evidence type="ECO:0000313" key="1">
    <source>
        <dbReference type="EMBL" id="KAI0291057.1"/>
    </source>
</evidence>
<gene>
    <name evidence="1" type="ORF">B0F90DRAFT_441216</name>
</gene>
<dbReference type="EMBL" id="WTXG01000184">
    <property type="protein sequence ID" value="KAI0291057.1"/>
    <property type="molecule type" value="Genomic_DNA"/>
</dbReference>
<accession>A0AAD4LUS2</accession>
<dbReference type="AlphaFoldDB" id="A0AAD4LUS2"/>
<evidence type="ECO:0000313" key="2">
    <source>
        <dbReference type="Proteomes" id="UP001203297"/>
    </source>
</evidence>
<protein>
    <submittedName>
        <fullName evidence="1">Uncharacterized protein</fullName>
    </submittedName>
</protein>